<dbReference type="Gene3D" id="1.10.10.10">
    <property type="entry name" value="Winged helix-like DNA-binding domain superfamily/Winged helix DNA-binding domain"/>
    <property type="match status" value="1"/>
</dbReference>
<dbReference type="InterPro" id="IPR036388">
    <property type="entry name" value="WH-like_DNA-bd_sf"/>
</dbReference>
<gene>
    <name evidence="6" type="ORF">AOX59_16825</name>
</gene>
<keyword evidence="4" id="KW-0804">Transcription</keyword>
<evidence type="ECO:0000256" key="4">
    <source>
        <dbReference type="ARBA" id="ARBA00023163"/>
    </source>
</evidence>
<keyword evidence="3" id="KW-0238">DNA-binding</keyword>
<evidence type="ECO:0000313" key="7">
    <source>
        <dbReference type="Proteomes" id="UP000050331"/>
    </source>
</evidence>
<dbReference type="EMBL" id="CP013862">
    <property type="protein sequence ID" value="ALX50093.1"/>
    <property type="molecule type" value="Genomic_DNA"/>
</dbReference>
<dbReference type="KEGG" id="lao:AOX59_16825"/>
<dbReference type="Gene3D" id="3.40.190.290">
    <property type="match status" value="1"/>
</dbReference>
<dbReference type="Pfam" id="PF00126">
    <property type="entry name" value="HTH_1"/>
    <property type="match status" value="1"/>
</dbReference>
<feature type="domain" description="HTH lysR-type" evidence="5">
    <location>
        <begin position="1"/>
        <end position="58"/>
    </location>
</feature>
<accession>A0A0U4FHV3</accession>
<dbReference type="SUPFAM" id="SSF46785">
    <property type="entry name" value="Winged helix' DNA-binding domain"/>
    <property type="match status" value="1"/>
</dbReference>
<evidence type="ECO:0000256" key="3">
    <source>
        <dbReference type="ARBA" id="ARBA00023125"/>
    </source>
</evidence>
<dbReference type="PANTHER" id="PTHR30126:SF39">
    <property type="entry name" value="HTH-TYPE TRANSCRIPTIONAL REGULATOR CYSL"/>
    <property type="match status" value="1"/>
</dbReference>
<dbReference type="PANTHER" id="PTHR30126">
    <property type="entry name" value="HTH-TYPE TRANSCRIPTIONAL REGULATOR"/>
    <property type="match status" value="1"/>
</dbReference>
<dbReference type="GO" id="GO:0003700">
    <property type="term" value="F:DNA-binding transcription factor activity"/>
    <property type="evidence" value="ECO:0007669"/>
    <property type="project" value="InterPro"/>
</dbReference>
<sequence length="293" mass="33150">MNIDTFKMFCLVVDMGSVSQAANLSFVSQPAVTKQIQHLENTYGTLLFERKDGRLSLTANGEILYPYARSIVNEYNRSQESIQEKLDDANTRLTVGASYTIGEYLLPSLMGKFKKKHPGLQLSLIINNTPKILDELANDVLDLALVEGVVQNDNLLAESFADDELVLIHPPDHPWNNREEIAIEEITQERMLWRETTSGTRLIIEKTLKDHNVLDKINNYMVLGTTQAIKSAVEAGLGVSIVSRLTVAQELKQGLLKEVSIRNTNLKRNLWLIRKNEKFNKNNVASFVNFIRH</sequence>
<organism evidence="6 7">
    <name type="scientific">Lentibacillus amyloliquefaciens</name>
    <dbReference type="NCBI Taxonomy" id="1472767"/>
    <lineage>
        <taxon>Bacteria</taxon>
        <taxon>Bacillati</taxon>
        <taxon>Bacillota</taxon>
        <taxon>Bacilli</taxon>
        <taxon>Bacillales</taxon>
        <taxon>Bacillaceae</taxon>
        <taxon>Lentibacillus</taxon>
    </lineage>
</organism>
<dbReference type="InterPro" id="IPR036390">
    <property type="entry name" value="WH_DNA-bd_sf"/>
</dbReference>
<dbReference type="OrthoDB" id="9785745at2"/>
<evidence type="ECO:0000256" key="1">
    <source>
        <dbReference type="ARBA" id="ARBA00009437"/>
    </source>
</evidence>
<dbReference type="SUPFAM" id="SSF53850">
    <property type="entry name" value="Periplasmic binding protein-like II"/>
    <property type="match status" value="1"/>
</dbReference>
<comment type="similarity">
    <text evidence="1">Belongs to the LysR transcriptional regulatory family.</text>
</comment>
<evidence type="ECO:0000256" key="2">
    <source>
        <dbReference type="ARBA" id="ARBA00023015"/>
    </source>
</evidence>
<dbReference type="GO" id="GO:0000976">
    <property type="term" value="F:transcription cis-regulatory region binding"/>
    <property type="evidence" value="ECO:0007669"/>
    <property type="project" value="TreeGrafter"/>
</dbReference>
<dbReference type="CDD" id="cd08420">
    <property type="entry name" value="PBP2_CysL_like"/>
    <property type="match status" value="1"/>
</dbReference>
<protein>
    <submittedName>
        <fullName evidence="6">LysR family transcriptional regulator</fullName>
    </submittedName>
</protein>
<proteinExistence type="inferred from homology"/>
<dbReference type="Proteomes" id="UP000050331">
    <property type="component" value="Chromosome"/>
</dbReference>
<dbReference type="InterPro" id="IPR000847">
    <property type="entry name" value="LysR_HTH_N"/>
</dbReference>
<evidence type="ECO:0000313" key="6">
    <source>
        <dbReference type="EMBL" id="ALX50093.1"/>
    </source>
</evidence>
<keyword evidence="7" id="KW-1185">Reference proteome</keyword>
<reference evidence="6 7" key="1">
    <citation type="submission" date="2016-01" db="EMBL/GenBank/DDBJ databases">
        <title>Complete genome sequence of strain Lentibacillus amyloliquefaciens LAM0015T isolated from saline sediment.</title>
        <authorList>
            <person name="Wang J.-L."/>
            <person name="He M.-X."/>
        </authorList>
    </citation>
    <scope>NUCLEOTIDE SEQUENCE [LARGE SCALE GENOMIC DNA]</scope>
    <source>
        <strain evidence="6 7">LAM0015</strain>
    </source>
</reference>
<evidence type="ECO:0000259" key="5">
    <source>
        <dbReference type="PROSITE" id="PS50931"/>
    </source>
</evidence>
<dbReference type="PRINTS" id="PR00039">
    <property type="entry name" value="HTHLYSR"/>
</dbReference>
<dbReference type="InterPro" id="IPR005119">
    <property type="entry name" value="LysR_subst-bd"/>
</dbReference>
<dbReference type="AlphaFoldDB" id="A0A0U4FHV3"/>
<dbReference type="Pfam" id="PF03466">
    <property type="entry name" value="LysR_substrate"/>
    <property type="match status" value="1"/>
</dbReference>
<dbReference type="PROSITE" id="PS50931">
    <property type="entry name" value="HTH_LYSR"/>
    <property type="match status" value="1"/>
</dbReference>
<keyword evidence="2" id="KW-0805">Transcription regulation</keyword>
<name>A0A0U4FHV3_9BACI</name>